<protein>
    <submittedName>
        <fullName evidence="1">Uncharacterized protein</fullName>
    </submittedName>
</protein>
<name>A0A4Y2NP89_ARAVE</name>
<gene>
    <name evidence="1" type="ORF">AVEN_48069_1</name>
</gene>
<feature type="non-terminal residue" evidence="1">
    <location>
        <position position="9"/>
    </location>
</feature>
<evidence type="ECO:0000313" key="1">
    <source>
        <dbReference type="EMBL" id="GBN41345.1"/>
    </source>
</evidence>
<organism evidence="1 2">
    <name type="scientific">Araneus ventricosus</name>
    <name type="common">Orbweaver spider</name>
    <name type="synonym">Epeira ventricosa</name>
    <dbReference type="NCBI Taxonomy" id="182803"/>
    <lineage>
        <taxon>Eukaryota</taxon>
        <taxon>Metazoa</taxon>
        <taxon>Ecdysozoa</taxon>
        <taxon>Arthropoda</taxon>
        <taxon>Chelicerata</taxon>
        <taxon>Arachnida</taxon>
        <taxon>Araneae</taxon>
        <taxon>Araneomorphae</taxon>
        <taxon>Entelegynae</taxon>
        <taxon>Araneoidea</taxon>
        <taxon>Araneidae</taxon>
        <taxon>Araneus</taxon>
    </lineage>
</organism>
<keyword evidence="2" id="KW-1185">Reference proteome</keyword>
<proteinExistence type="predicted"/>
<dbReference type="Proteomes" id="UP000499080">
    <property type="component" value="Unassembled WGS sequence"/>
</dbReference>
<evidence type="ECO:0000313" key="2">
    <source>
        <dbReference type="Proteomes" id="UP000499080"/>
    </source>
</evidence>
<comment type="caution">
    <text evidence="1">The sequence shown here is derived from an EMBL/GenBank/DDBJ whole genome shotgun (WGS) entry which is preliminary data.</text>
</comment>
<dbReference type="EMBL" id="BGPR01009638">
    <property type="protein sequence ID" value="GBN41345.1"/>
    <property type="molecule type" value="Genomic_DNA"/>
</dbReference>
<accession>A0A4Y2NP89</accession>
<reference evidence="1 2" key="1">
    <citation type="journal article" date="2019" name="Sci. Rep.">
        <title>Orb-weaving spider Araneus ventricosus genome elucidates the spidroin gene catalogue.</title>
        <authorList>
            <person name="Kono N."/>
            <person name="Nakamura H."/>
            <person name="Ohtoshi R."/>
            <person name="Moran D.A.P."/>
            <person name="Shinohara A."/>
            <person name="Yoshida Y."/>
            <person name="Fujiwara M."/>
            <person name="Mori M."/>
            <person name="Tomita M."/>
            <person name="Arakawa K."/>
        </authorList>
    </citation>
    <scope>NUCLEOTIDE SEQUENCE [LARGE SCALE GENOMIC DNA]</scope>
</reference>
<sequence>MSDHEIIAQ</sequence>